<evidence type="ECO:0000313" key="2">
    <source>
        <dbReference type="Proteomes" id="UP000678091"/>
    </source>
</evidence>
<keyword evidence="2" id="KW-1185">Reference proteome</keyword>
<proteinExistence type="predicted"/>
<organism evidence="1 2">
    <name type="scientific">Pseudomonas phage Medea1</name>
    <dbReference type="NCBI Taxonomy" id="2834256"/>
    <lineage>
        <taxon>Viruses</taxon>
        <taxon>Duplodnaviria</taxon>
        <taxon>Heunggongvirae</taxon>
        <taxon>Uroviricota</taxon>
        <taxon>Caudoviricetes</taxon>
        <taxon>Medeavirus</taxon>
        <taxon>Medeavirus medea1</taxon>
    </lineage>
</organism>
<dbReference type="EMBL" id="MW862109">
    <property type="protein sequence ID" value="QVW29102.1"/>
    <property type="molecule type" value="Genomic_DNA"/>
</dbReference>
<sequence>MKITIHNLHGAALVTFFRNGTAVHAESFEGRVDGPYTRTVQFDGLYDSHSATAVIGNLNFTYEVEP</sequence>
<evidence type="ECO:0000313" key="1">
    <source>
        <dbReference type="EMBL" id="QVW29102.1"/>
    </source>
</evidence>
<gene>
    <name evidence="1" type="ORF">Medea1_0035</name>
</gene>
<protein>
    <submittedName>
        <fullName evidence="1">Uncharacterized protein</fullName>
    </submittedName>
</protein>
<accession>A0A8E7FPF3</accession>
<name>A0A8E7FPF3_9CAUD</name>
<dbReference type="Proteomes" id="UP000678091">
    <property type="component" value="Segment"/>
</dbReference>
<reference evidence="1" key="1">
    <citation type="submission" date="2021-04" db="EMBL/GenBank/DDBJ databases">
        <title>A novel bacteriophage against Pseudomonas syringae pv. tomato and it's prophylactic efficacy.</title>
        <authorList>
            <person name="Skliros D."/>
            <person name="Papazoglou P."/>
            <person name="Paraskevopoulou E.G."/>
            <person name="Gkizi D."/>
            <person name="Goumas D.E."/>
            <person name="Tjamos S."/>
            <person name="Flemetakis E."/>
        </authorList>
    </citation>
    <scope>NUCLEOTIDE SEQUENCE</scope>
</reference>